<proteinExistence type="predicted"/>
<protein>
    <submittedName>
        <fullName evidence="3">Uncharacterized protein</fullName>
    </submittedName>
</protein>
<feature type="region of interest" description="Disordered" evidence="1">
    <location>
        <begin position="63"/>
        <end position="85"/>
    </location>
</feature>
<gene>
    <name evidence="3" type="ORF">IAC85_02315</name>
</gene>
<sequence>METSVILIIVFIVLMIAVLFYILKRMVNKMDQESKSYFLNNLQDYDKLIDEKESKLETIKESLESLKEQESKNQSEGKEDHSRMDPSALQAVISPDLQDGNILKTMREIQDKFQLQHDATIKQFVKNHPEDKNKTKEYKLCQNVLNLLTFDFAYELETTMEKERWNKVLVKLNDETKQYLKKQKCFEKPFNEARIWIEDRAKETDPNIYILTGEKDKNYNDIDSRIQMKYDESIYLGLMICYQNKLYDYSLR</sequence>
<keyword evidence="2" id="KW-0472">Membrane</keyword>
<evidence type="ECO:0000256" key="2">
    <source>
        <dbReference type="SAM" id="Phobius"/>
    </source>
</evidence>
<dbReference type="AlphaFoldDB" id="A0A9D1CK92"/>
<name>A0A9D1CK92_9FIRM</name>
<reference evidence="3" key="1">
    <citation type="submission" date="2020-10" db="EMBL/GenBank/DDBJ databases">
        <authorList>
            <person name="Gilroy R."/>
        </authorList>
    </citation>
    <scope>NUCLEOTIDE SEQUENCE</scope>
    <source>
        <strain evidence="3">CHK165-10780</strain>
    </source>
</reference>
<evidence type="ECO:0000256" key="1">
    <source>
        <dbReference type="SAM" id="MobiDB-lite"/>
    </source>
</evidence>
<reference evidence="3" key="2">
    <citation type="journal article" date="2021" name="PeerJ">
        <title>Extensive microbial diversity within the chicken gut microbiome revealed by metagenomics and culture.</title>
        <authorList>
            <person name="Gilroy R."/>
            <person name="Ravi A."/>
            <person name="Getino M."/>
            <person name="Pursley I."/>
            <person name="Horton D.L."/>
            <person name="Alikhan N.F."/>
            <person name="Baker D."/>
            <person name="Gharbi K."/>
            <person name="Hall N."/>
            <person name="Watson M."/>
            <person name="Adriaenssens E.M."/>
            <person name="Foster-Nyarko E."/>
            <person name="Jarju S."/>
            <person name="Secka A."/>
            <person name="Antonio M."/>
            <person name="Oren A."/>
            <person name="Chaudhuri R.R."/>
            <person name="La Ragione R."/>
            <person name="Hildebrand F."/>
            <person name="Pallen M.J."/>
        </authorList>
    </citation>
    <scope>NUCLEOTIDE SEQUENCE</scope>
    <source>
        <strain evidence="3">CHK165-10780</strain>
    </source>
</reference>
<evidence type="ECO:0000313" key="4">
    <source>
        <dbReference type="Proteomes" id="UP000886725"/>
    </source>
</evidence>
<evidence type="ECO:0000313" key="3">
    <source>
        <dbReference type="EMBL" id="HIQ64552.1"/>
    </source>
</evidence>
<accession>A0A9D1CK92</accession>
<dbReference type="Proteomes" id="UP000886725">
    <property type="component" value="Unassembled WGS sequence"/>
</dbReference>
<keyword evidence="2" id="KW-0812">Transmembrane</keyword>
<feature type="transmembrane region" description="Helical" evidence="2">
    <location>
        <begin position="6"/>
        <end position="23"/>
    </location>
</feature>
<keyword evidence="2" id="KW-1133">Transmembrane helix</keyword>
<dbReference type="EMBL" id="DVFU01000048">
    <property type="protein sequence ID" value="HIQ64552.1"/>
    <property type="molecule type" value="Genomic_DNA"/>
</dbReference>
<feature type="compositionally biased region" description="Basic and acidic residues" evidence="1">
    <location>
        <begin position="63"/>
        <end position="84"/>
    </location>
</feature>
<organism evidence="3 4">
    <name type="scientific">Candidatus Faecenecus gallistercoris</name>
    <dbReference type="NCBI Taxonomy" id="2840793"/>
    <lineage>
        <taxon>Bacteria</taxon>
        <taxon>Bacillati</taxon>
        <taxon>Bacillota</taxon>
        <taxon>Bacillota incertae sedis</taxon>
        <taxon>Candidatus Faecenecus</taxon>
    </lineage>
</organism>
<comment type="caution">
    <text evidence="3">The sequence shown here is derived from an EMBL/GenBank/DDBJ whole genome shotgun (WGS) entry which is preliminary data.</text>
</comment>